<dbReference type="RefSeq" id="YP_006908555.1">
    <property type="nucleotide sequence ID" value="NC_018875.1"/>
</dbReference>
<evidence type="ECO:0000313" key="2">
    <source>
        <dbReference type="Proteomes" id="UP000201571"/>
    </source>
</evidence>
<sequence>MLWLAILLIVLLLFTLIGPFKQAFDGIRADTEERAALLNNEEYREYMRQRRYAPLHTLPTLRWHNNFDTLDNNTNCFSVPTLVTVLNDTHFDCSAVCNDARAVYFFVDENDKFIVNGVRLTRGGYCTTNAVPRNCNKDTSLILHSVNQWTCIAEDPRVFAGEGNVIQIAGKQHSRDILASDMEKIVLWDNLLNRRVNPLVNSMRRTWDDKMDDGRWRFEVRCDAKDGRFNQMFVNPYNRLECLPNVCTFVNHVHNSVRPNFLTGECDCGDVNQSRVQHVVEDDPRSKCAAIVDRLDTVTNAYNFRVDCLSLDTPVVEFSENKLLCPPDIFNVNTDFAYTFSLRGVIPRSGNGIHEPTARLWRDTQTRVRWNNRI</sequence>
<keyword evidence="2" id="KW-1185">Reference proteome</keyword>
<dbReference type="EMBL" id="JN408834">
    <property type="protein sequence ID" value="AER41473.1"/>
    <property type="molecule type" value="Genomic_DNA"/>
</dbReference>
<dbReference type="KEGG" id="vg:13842605"/>
<proteinExistence type="predicted"/>
<evidence type="ECO:0000313" key="1">
    <source>
        <dbReference type="EMBL" id="AER41473.1"/>
    </source>
</evidence>
<accession>K4EQE2</accession>
<dbReference type="GeneID" id="13842605"/>
<protein>
    <submittedName>
        <fullName evidence="1">PIF-2</fullName>
    </submittedName>
</protein>
<dbReference type="Proteomes" id="UP000201571">
    <property type="component" value="Segment"/>
</dbReference>
<reference evidence="1 2" key="1">
    <citation type="journal article" date="2012" name="BMC Genomics">
        <title>Genome of Epinotia aporema granulovirus (EpapGV), a polyorganotropic fast killing betabaculovirus with a novel thymidylate kinase gene.</title>
        <authorList>
            <person name="Ferrelli M.L."/>
            <person name="Salvador R."/>
            <person name="Biedma M.E."/>
            <person name="Berretta M.F."/>
            <person name="Haase S."/>
            <person name="Sciocco-Cap A."/>
            <person name="Ghiringhelli P.D."/>
            <person name="Romanowski V."/>
        </authorList>
    </citation>
    <scope>NUCLEOTIDE SEQUENCE [LARGE SCALE GENOMIC DNA]</scope>
</reference>
<name>K4EQE2_9BBAC</name>
<organism evidence="1 2">
    <name type="scientific">Epinotia aporema granulovirus</name>
    <dbReference type="NCBI Taxonomy" id="166056"/>
    <lineage>
        <taxon>Viruses</taxon>
        <taxon>Viruses incertae sedis</taxon>
        <taxon>Naldaviricetes</taxon>
        <taxon>Lefavirales</taxon>
        <taxon>Baculoviridae</taxon>
        <taxon>Betabaculovirus</taxon>
        <taxon>Betabaculovirus epaporemae</taxon>
    </lineage>
</organism>
<dbReference type="OrthoDB" id="7191at10239"/>
<dbReference type="Pfam" id="PF04631">
    <property type="entry name" value="PIF2"/>
    <property type="match status" value="1"/>
</dbReference>
<gene>
    <name evidence="1" type="primary">pif-2</name>
</gene>
<dbReference type="InterPro" id="IPR006725">
    <property type="entry name" value="PIF2"/>
</dbReference>